<keyword evidence="2" id="KW-0540">Nuclease</keyword>
<dbReference type="GO" id="GO:0004527">
    <property type="term" value="F:exonuclease activity"/>
    <property type="evidence" value="ECO:0007669"/>
    <property type="project" value="UniProtKB-KW"/>
</dbReference>
<dbReference type="Proteomes" id="UP000183994">
    <property type="component" value="Unassembled WGS sequence"/>
</dbReference>
<dbReference type="STRING" id="1121393.SAMN02745216_02996"/>
<dbReference type="Gene3D" id="3.90.320.10">
    <property type="match status" value="1"/>
</dbReference>
<dbReference type="InterPro" id="IPR011604">
    <property type="entry name" value="PDDEXK-like_dom_sf"/>
</dbReference>
<feature type="domain" description="PD-(D/E)XK endonuclease-like" evidence="1">
    <location>
        <begin position="11"/>
        <end position="262"/>
    </location>
</feature>
<evidence type="ECO:0000259" key="1">
    <source>
        <dbReference type="Pfam" id="PF12705"/>
    </source>
</evidence>
<name>A0A1M6Q8Z0_9BACT</name>
<keyword evidence="3" id="KW-1185">Reference proteome</keyword>
<dbReference type="EMBL" id="FQZU01000019">
    <property type="protein sequence ID" value="SHK16567.1"/>
    <property type="molecule type" value="Genomic_DNA"/>
</dbReference>
<evidence type="ECO:0000313" key="3">
    <source>
        <dbReference type="Proteomes" id="UP000183994"/>
    </source>
</evidence>
<dbReference type="Pfam" id="PF12705">
    <property type="entry name" value="PDDEXK_1"/>
    <property type="match status" value="1"/>
</dbReference>
<accession>A0A1M6Q8Z0</accession>
<evidence type="ECO:0000313" key="2">
    <source>
        <dbReference type="EMBL" id="SHK16567.1"/>
    </source>
</evidence>
<dbReference type="InterPro" id="IPR038726">
    <property type="entry name" value="PDDEXK_AddAB-type"/>
</dbReference>
<keyword evidence="2" id="KW-0269">Exonuclease</keyword>
<dbReference type="AlphaFoldDB" id="A0A1M6Q8Z0"/>
<protein>
    <submittedName>
        <fullName evidence="2">Putative RecB family exonuclease</fullName>
    </submittedName>
</protein>
<gene>
    <name evidence="2" type="ORF">SAMN02745216_02996</name>
</gene>
<proteinExistence type="predicted"/>
<sequence length="272" mass="30747">MDLQELRSQPHLSCSSISLYLDCSLAYKFRYVDRLKSESVSDALVFGSAIHTVLERFYNSLMIGEVIPVDALVDLWELTWKEHAHGRDEIHWKRGNDFDKGLETGAGLLRAFSQKFEVVDTAIICVEEAFSLEIEGLDIPVIGVFDLVLQDLASGLVTIVDHKTRAKAMPERDANESLQASIYALAAKTNGFGFNDLLLRFDCLIKTKEPKFEQVYTTRSELEIFQVARLIKQVWAGIQAEVWLPNLGSWKCSGCGYKQACQDWMQEGYDHG</sequence>
<reference evidence="3" key="1">
    <citation type="submission" date="2016-11" db="EMBL/GenBank/DDBJ databases">
        <authorList>
            <person name="Varghese N."/>
            <person name="Submissions S."/>
        </authorList>
    </citation>
    <scope>NUCLEOTIDE SEQUENCE [LARGE SCALE GENOMIC DNA]</scope>
    <source>
        <strain evidence="3">DSM 16219</strain>
    </source>
</reference>
<keyword evidence="2" id="KW-0378">Hydrolase</keyword>
<dbReference type="RefSeq" id="WP_073477021.1">
    <property type="nucleotide sequence ID" value="NZ_FQZU01000019.1"/>
</dbReference>
<organism evidence="2 3">
    <name type="scientific">Desulfatibacillum alkenivorans DSM 16219</name>
    <dbReference type="NCBI Taxonomy" id="1121393"/>
    <lineage>
        <taxon>Bacteria</taxon>
        <taxon>Pseudomonadati</taxon>
        <taxon>Thermodesulfobacteriota</taxon>
        <taxon>Desulfobacteria</taxon>
        <taxon>Desulfobacterales</taxon>
        <taxon>Desulfatibacillaceae</taxon>
        <taxon>Desulfatibacillum</taxon>
    </lineage>
</organism>